<dbReference type="Gene3D" id="3.60.130.30">
    <property type="match status" value="1"/>
</dbReference>
<proteinExistence type="predicted"/>
<evidence type="ECO:0000313" key="1">
    <source>
        <dbReference type="EMBL" id="PBK71936.1"/>
    </source>
</evidence>
<gene>
    <name evidence="1" type="ORF">ARMSODRAFT_883170</name>
</gene>
<dbReference type="AlphaFoldDB" id="A0A2H3C9H7"/>
<protein>
    <recommendedName>
        <fullName evidence="3">Fe2OG dioxygenase domain-containing protein</fullName>
    </recommendedName>
</protein>
<accession>A0A2H3C9H7</accession>
<sequence>GYSYYCWHGDWWNRYTERGYEAPEDANPYYSKREGRTTVHFQKRAPGHSREFLADLSETDVLASIFQDIMLFMDEHIRKLLPDIYKDLTVFVDHLPLNERSPAYPFSGFVINVGVATNGHRDSFDKLICVVVPFGEWEGGELCLYEAGLVLRLKPWDVIIFPSGRITHFNLHFTGLRGSLVLHSDNRGDSWASGQDEAAFEYNGWAHYVAH</sequence>
<dbReference type="STRING" id="1076256.A0A2H3C9H7"/>
<reference evidence="2" key="1">
    <citation type="journal article" date="2017" name="Nat. Ecol. Evol.">
        <title>Genome expansion and lineage-specific genetic innovations in the forest pathogenic fungi Armillaria.</title>
        <authorList>
            <person name="Sipos G."/>
            <person name="Prasanna A.N."/>
            <person name="Walter M.C."/>
            <person name="O'Connor E."/>
            <person name="Balint B."/>
            <person name="Krizsan K."/>
            <person name="Kiss B."/>
            <person name="Hess J."/>
            <person name="Varga T."/>
            <person name="Slot J."/>
            <person name="Riley R."/>
            <person name="Boka B."/>
            <person name="Rigling D."/>
            <person name="Barry K."/>
            <person name="Lee J."/>
            <person name="Mihaltcheva S."/>
            <person name="LaButti K."/>
            <person name="Lipzen A."/>
            <person name="Waldron R."/>
            <person name="Moloney N.M."/>
            <person name="Sperisen C."/>
            <person name="Kredics L."/>
            <person name="Vagvoelgyi C."/>
            <person name="Patrignani A."/>
            <person name="Fitzpatrick D."/>
            <person name="Nagy I."/>
            <person name="Doyle S."/>
            <person name="Anderson J.B."/>
            <person name="Grigoriev I.V."/>
            <person name="Gueldener U."/>
            <person name="Muensterkoetter M."/>
            <person name="Nagy L.G."/>
        </authorList>
    </citation>
    <scope>NUCLEOTIDE SEQUENCE [LARGE SCALE GENOMIC DNA]</scope>
    <source>
        <strain evidence="2">28-4</strain>
    </source>
</reference>
<evidence type="ECO:0008006" key="3">
    <source>
        <dbReference type="Google" id="ProtNLM"/>
    </source>
</evidence>
<dbReference type="EMBL" id="KZ293423">
    <property type="protein sequence ID" value="PBK71936.1"/>
    <property type="molecule type" value="Genomic_DNA"/>
</dbReference>
<feature type="non-terminal residue" evidence="1">
    <location>
        <position position="1"/>
    </location>
</feature>
<keyword evidence="2" id="KW-1185">Reference proteome</keyword>
<evidence type="ECO:0000313" key="2">
    <source>
        <dbReference type="Proteomes" id="UP000218334"/>
    </source>
</evidence>
<dbReference type="Proteomes" id="UP000218334">
    <property type="component" value="Unassembled WGS sequence"/>
</dbReference>
<name>A0A2H3C9H7_9AGAR</name>
<organism evidence="1 2">
    <name type="scientific">Armillaria solidipes</name>
    <dbReference type="NCBI Taxonomy" id="1076256"/>
    <lineage>
        <taxon>Eukaryota</taxon>
        <taxon>Fungi</taxon>
        <taxon>Dikarya</taxon>
        <taxon>Basidiomycota</taxon>
        <taxon>Agaricomycotina</taxon>
        <taxon>Agaricomycetes</taxon>
        <taxon>Agaricomycetidae</taxon>
        <taxon>Agaricales</taxon>
        <taxon>Marasmiineae</taxon>
        <taxon>Physalacriaceae</taxon>
        <taxon>Armillaria</taxon>
    </lineage>
</organism>